<feature type="region of interest" description="Disordered" evidence="1">
    <location>
        <begin position="23"/>
        <end position="142"/>
    </location>
</feature>
<reference evidence="3 4" key="1">
    <citation type="submission" date="2020-08" db="EMBL/GenBank/DDBJ databases">
        <title>A Genomic Blueprint of the Chicken Gut Microbiome.</title>
        <authorList>
            <person name="Gilroy R."/>
            <person name="Ravi A."/>
            <person name="Getino M."/>
            <person name="Pursley I."/>
            <person name="Horton D.L."/>
            <person name="Alikhan N.-F."/>
            <person name="Baker D."/>
            <person name="Gharbi K."/>
            <person name="Hall N."/>
            <person name="Watson M."/>
            <person name="Adriaenssens E.M."/>
            <person name="Foster-Nyarko E."/>
            <person name="Jarju S."/>
            <person name="Secka A."/>
            <person name="Antonio M."/>
            <person name="Oren A."/>
            <person name="Chaudhuri R."/>
            <person name="La Ragione R.M."/>
            <person name="Hildebrand F."/>
            <person name="Pallen M.J."/>
        </authorList>
    </citation>
    <scope>NUCLEOTIDE SEQUENCE [LARGE SCALE GENOMIC DNA]</scope>
    <source>
        <strain evidence="3 4">Sa2BVA3</strain>
    </source>
</reference>
<evidence type="ECO:0000256" key="2">
    <source>
        <dbReference type="SAM" id="SignalP"/>
    </source>
</evidence>
<feature type="compositionally biased region" description="Acidic residues" evidence="1">
    <location>
        <begin position="133"/>
        <end position="142"/>
    </location>
</feature>
<comment type="caution">
    <text evidence="3">The sequence shown here is derived from an EMBL/GenBank/DDBJ whole genome shotgun (WGS) entry which is preliminary data.</text>
</comment>
<organism evidence="3 4">
    <name type="scientific">Luteimonas colneyensis</name>
    <dbReference type="NCBI Taxonomy" id="2762230"/>
    <lineage>
        <taxon>Bacteria</taxon>
        <taxon>Pseudomonadati</taxon>
        <taxon>Pseudomonadota</taxon>
        <taxon>Gammaproteobacteria</taxon>
        <taxon>Lysobacterales</taxon>
        <taxon>Lysobacteraceae</taxon>
        <taxon>Luteimonas</taxon>
    </lineage>
</organism>
<proteinExistence type="predicted"/>
<protein>
    <recommendedName>
        <fullName evidence="5">Lipoprotein</fullName>
    </recommendedName>
</protein>
<name>A0ABR8UGR4_9GAMM</name>
<dbReference type="PROSITE" id="PS51257">
    <property type="entry name" value="PROKAR_LIPOPROTEIN"/>
    <property type="match status" value="1"/>
</dbReference>
<evidence type="ECO:0000313" key="4">
    <source>
        <dbReference type="Proteomes" id="UP000647183"/>
    </source>
</evidence>
<keyword evidence="2" id="KW-0732">Signal</keyword>
<feature type="compositionally biased region" description="Low complexity" evidence="1">
    <location>
        <begin position="95"/>
        <end position="109"/>
    </location>
</feature>
<dbReference type="Proteomes" id="UP000647183">
    <property type="component" value="Unassembled WGS sequence"/>
</dbReference>
<accession>A0ABR8UGR4</accession>
<feature type="compositionally biased region" description="Low complexity" evidence="1">
    <location>
        <begin position="38"/>
        <end position="78"/>
    </location>
</feature>
<evidence type="ECO:0008006" key="5">
    <source>
        <dbReference type="Google" id="ProtNLM"/>
    </source>
</evidence>
<gene>
    <name evidence="3" type="ORF">H9645_02710</name>
</gene>
<evidence type="ECO:0000313" key="3">
    <source>
        <dbReference type="EMBL" id="MBD7986938.1"/>
    </source>
</evidence>
<keyword evidence="4" id="KW-1185">Reference proteome</keyword>
<dbReference type="EMBL" id="JACSQJ010000001">
    <property type="protein sequence ID" value="MBD7986938.1"/>
    <property type="molecule type" value="Genomic_DNA"/>
</dbReference>
<evidence type="ECO:0000256" key="1">
    <source>
        <dbReference type="SAM" id="MobiDB-lite"/>
    </source>
</evidence>
<feature type="signal peptide" evidence="2">
    <location>
        <begin position="1"/>
        <end position="17"/>
    </location>
</feature>
<sequence length="142" mass="13762">MDIRSLLLLLPLGIALAACTNHEPVADGDDGDDRATVPADATGGDDPADATGIATGAPTPATAGTTTAGASGPAVAGGRHAAEAETVAIDATGQDATDSAAAEVAGAEGATRDDNSNQYERAPVASDAVEAGYNDDDRDGGD</sequence>
<dbReference type="RefSeq" id="WP_191728176.1">
    <property type="nucleotide sequence ID" value="NZ_JACSQJ010000001.1"/>
</dbReference>
<feature type="chain" id="PRO_5047445793" description="Lipoprotein" evidence="2">
    <location>
        <begin position="18"/>
        <end position="142"/>
    </location>
</feature>